<dbReference type="GO" id="GO:0004034">
    <property type="term" value="F:aldose 1-epimerase activity"/>
    <property type="evidence" value="ECO:0007669"/>
    <property type="project" value="TreeGrafter"/>
</dbReference>
<dbReference type="CDD" id="cd09022">
    <property type="entry name" value="Aldose_epim_Ec_YihR"/>
    <property type="match status" value="1"/>
</dbReference>
<dbReference type="Proteomes" id="UP000462152">
    <property type="component" value="Unassembled WGS sequence"/>
</dbReference>
<dbReference type="InterPro" id="IPR037480">
    <property type="entry name" value="YihR-like"/>
</dbReference>
<dbReference type="GO" id="GO:0006006">
    <property type="term" value="P:glucose metabolic process"/>
    <property type="evidence" value="ECO:0007669"/>
    <property type="project" value="TreeGrafter"/>
</dbReference>
<dbReference type="SUPFAM" id="SSF74650">
    <property type="entry name" value="Galactose mutarotase-like"/>
    <property type="match status" value="1"/>
</dbReference>
<name>A0A7K1LJ90_9MICC</name>
<dbReference type="InterPro" id="IPR014718">
    <property type="entry name" value="GH-type_carb-bd"/>
</dbReference>
<dbReference type="Gene3D" id="2.70.98.10">
    <property type="match status" value="1"/>
</dbReference>
<comment type="caution">
    <text evidence="1">The sequence shown here is derived from an EMBL/GenBank/DDBJ whole genome shotgun (WGS) entry which is preliminary data.</text>
</comment>
<keyword evidence="2" id="KW-1185">Reference proteome</keyword>
<gene>
    <name evidence="1" type="ORF">GMA10_08595</name>
</gene>
<dbReference type="Pfam" id="PF01263">
    <property type="entry name" value="Aldose_epim"/>
    <property type="match status" value="1"/>
</dbReference>
<dbReference type="GO" id="GO:0030246">
    <property type="term" value="F:carbohydrate binding"/>
    <property type="evidence" value="ECO:0007669"/>
    <property type="project" value="InterPro"/>
</dbReference>
<protein>
    <submittedName>
        <fullName evidence="1">Galactose mutarotase</fullName>
    </submittedName>
</protein>
<sequence>MSGPQGTIRTISAGGYSAEIAEVGASLVSLRGFRGHLVRRTPPEGLRPGCNGAILAPWPNRLRDGRYDFDGETHQLPLTEPERSNAAHGLVLWERWDVVAHRPHELVMSLDLVPQPGYPFSLSLEVVYSLSASGLECRVTSTNTGKRPAPYAVAGHPYLVADGADGSVPDAIDDWTLTIPASSYVEADPVRLLPRGIHPVEGTAYDFRAGRRLGREPYDVALGDPERSPDGRFACTLSTASGDGVLLECDAEASWIQVYTDDQPPGEAGRRAVAVEPMTAPADSFRSGRDLVTLDSGQRHSVAWRIRDLRTG</sequence>
<dbReference type="GO" id="GO:0033499">
    <property type="term" value="P:galactose catabolic process via UDP-galactose, Leloir pathway"/>
    <property type="evidence" value="ECO:0007669"/>
    <property type="project" value="TreeGrafter"/>
</dbReference>
<organism evidence="1 2">
    <name type="scientific">Rothia koreensis</name>
    <dbReference type="NCBI Taxonomy" id="592378"/>
    <lineage>
        <taxon>Bacteria</taxon>
        <taxon>Bacillati</taxon>
        <taxon>Actinomycetota</taxon>
        <taxon>Actinomycetes</taxon>
        <taxon>Micrococcales</taxon>
        <taxon>Micrococcaceae</taxon>
        <taxon>Rothia</taxon>
    </lineage>
</organism>
<dbReference type="InterPro" id="IPR011013">
    <property type="entry name" value="Gal_mutarotase_sf_dom"/>
</dbReference>
<dbReference type="PANTHER" id="PTHR10091:SF0">
    <property type="entry name" value="GALACTOSE MUTAROTASE"/>
    <property type="match status" value="1"/>
</dbReference>
<evidence type="ECO:0000313" key="1">
    <source>
        <dbReference type="EMBL" id="MUN55264.1"/>
    </source>
</evidence>
<dbReference type="EMBL" id="WOGT01000004">
    <property type="protein sequence ID" value="MUN55264.1"/>
    <property type="molecule type" value="Genomic_DNA"/>
</dbReference>
<dbReference type="InterPro" id="IPR008183">
    <property type="entry name" value="Aldose_1/G6P_1-epimerase"/>
</dbReference>
<accession>A0A7K1LJ90</accession>
<proteinExistence type="predicted"/>
<dbReference type="RefSeq" id="WP_129316428.1">
    <property type="nucleotide sequence ID" value="NZ_NOIQ01000029.1"/>
</dbReference>
<reference evidence="1 2" key="1">
    <citation type="submission" date="2019-12" db="EMBL/GenBank/DDBJ databases">
        <authorList>
            <person name="Li J."/>
            <person name="Shi Y."/>
            <person name="Xu G."/>
            <person name="Xiao D."/>
            <person name="Ran X."/>
        </authorList>
    </citation>
    <scope>NUCLEOTIDE SEQUENCE [LARGE SCALE GENOMIC DNA]</scope>
    <source>
        <strain evidence="1 2">JCM 15915</strain>
    </source>
</reference>
<dbReference type="AlphaFoldDB" id="A0A7K1LJ90"/>
<dbReference type="PANTHER" id="PTHR10091">
    <property type="entry name" value="ALDOSE-1-EPIMERASE"/>
    <property type="match status" value="1"/>
</dbReference>
<evidence type="ECO:0000313" key="2">
    <source>
        <dbReference type="Proteomes" id="UP000462152"/>
    </source>
</evidence>
<dbReference type="OrthoDB" id="4739604at2"/>